<sequence>MDPVDGDADKLLNSSAQNLSRKMPVTISQGDARRYCLFMVA</sequence>
<proteinExistence type="predicted"/>
<organism evidence="1 2">
    <name type="scientific">Pseudomonas savastanoi pv. glycinea</name>
    <name type="common">Pseudomonas syringae pv. glycinea</name>
    <dbReference type="NCBI Taxonomy" id="318"/>
    <lineage>
        <taxon>Bacteria</taxon>
        <taxon>Pseudomonadati</taxon>
        <taxon>Pseudomonadota</taxon>
        <taxon>Gammaproteobacteria</taxon>
        <taxon>Pseudomonadales</taxon>
        <taxon>Pseudomonadaceae</taxon>
        <taxon>Pseudomonas</taxon>
    </lineage>
</organism>
<dbReference type="Proteomes" id="UP000037836">
    <property type="component" value="Unassembled WGS sequence"/>
</dbReference>
<comment type="caution">
    <text evidence="1">The sequence shown here is derived from an EMBL/GenBank/DDBJ whole genome shotgun (WGS) entry which is preliminary data.</text>
</comment>
<evidence type="ECO:0000313" key="2">
    <source>
        <dbReference type="Proteomes" id="UP000037836"/>
    </source>
</evidence>
<gene>
    <name evidence="1" type="ORF">AC496_4583</name>
</gene>
<evidence type="ECO:0000313" key="1">
    <source>
        <dbReference type="EMBL" id="KPC39232.1"/>
    </source>
</evidence>
<accession>A0ABR5L3X8</accession>
<dbReference type="EMBL" id="LGLO01000101">
    <property type="protein sequence ID" value="KPC39232.1"/>
    <property type="molecule type" value="Genomic_DNA"/>
</dbReference>
<name>A0ABR5L3X8_PSESG</name>
<reference evidence="1 2" key="1">
    <citation type="submission" date="2015-10" db="EMBL/GenBank/DDBJ databases">
        <title>Comparative genomics and high-throughput reverse genetic screens identify a new phytobacterial MAMP and an Arabidopsis receptor required for immune elicitation.</title>
        <authorList>
            <person name="Mott G.A."/>
            <person name="Thakur S."/>
            <person name="Wang P.W."/>
            <person name="Desveaux D."/>
            <person name="Guttman D.S."/>
        </authorList>
    </citation>
    <scope>NUCLEOTIDE SEQUENCE [LARGE SCALE GENOMIC DNA]</scope>
    <source>
        <strain evidence="1 2">BR1</strain>
    </source>
</reference>
<protein>
    <submittedName>
        <fullName evidence="1">Uncharacterized protein</fullName>
    </submittedName>
</protein>
<keyword evidence="2" id="KW-1185">Reference proteome</keyword>